<proteinExistence type="inferred from homology"/>
<sequence>MGAHGARARGAGTGGPGTHLASGARCTVHRRGHLQDPSAAHLREERRARPEAAALAVAAGDGRACRLGRRGARRVAFAALIGAGYLPWGHFYPRISATREEVGLFGIEVVCYLFLGGVGGGLCAVLATLALAVPAASVAQSVQPAYRGFFARGWSLAALLLFAGALCLLADSGNYPALPQLFLSGRLTYLTVGAYALATALGCCLAAMVFWRCARCVRSRAVYRAAHGLLLAAGVVVALYTGLFLADIPAVAFWHTPWLPPLFLCSSLSCGLALTPLVAWAGGAWPALARALRPLVAVDAAVIGLEMLCLALVVALPLLDAGADSFAAAQRAAALDVAAGAGAPLFWVAVVGAGLVLPLGLEVARRRHAPSLPFFAVVAVLVVAGALLMRYCIVNAGTHPVVYLMGV</sequence>
<feature type="transmembrane region" description="Helical" evidence="8">
    <location>
        <begin position="339"/>
        <end position="360"/>
    </location>
</feature>
<dbReference type="PANTHER" id="PTHR34856:SF2">
    <property type="entry name" value="PROTEIN NRFD"/>
    <property type="match status" value="1"/>
</dbReference>
<feature type="transmembrane region" description="Helical" evidence="8">
    <location>
        <begin position="112"/>
        <end position="137"/>
    </location>
</feature>
<feature type="compositionally biased region" description="Low complexity" evidence="7">
    <location>
        <begin position="1"/>
        <end position="10"/>
    </location>
</feature>
<feature type="transmembrane region" description="Helical" evidence="8">
    <location>
        <begin position="372"/>
        <end position="391"/>
    </location>
</feature>
<organism evidence="9 10">
    <name type="scientific">Adlercreutzia mucosicola</name>
    <dbReference type="NCBI Taxonomy" id="580026"/>
    <lineage>
        <taxon>Bacteria</taxon>
        <taxon>Bacillati</taxon>
        <taxon>Actinomycetota</taxon>
        <taxon>Coriobacteriia</taxon>
        <taxon>Eggerthellales</taxon>
        <taxon>Eggerthellaceae</taxon>
        <taxon>Adlercreutzia</taxon>
    </lineage>
</organism>
<dbReference type="EMBL" id="WSRR01000018">
    <property type="protein sequence ID" value="MVX61346.1"/>
    <property type="molecule type" value="Genomic_DNA"/>
</dbReference>
<dbReference type="InterPro" id="IPR052049">
    <property type="entry name" value="Electron_transfer_protein"/>
</dbReference>
<feature type="transmembrane region" description="Helical" evidence="8">
    <location>
        <begin position="225"/>
        <end position="246"/>
    </location>
</feature>
<keyword evidence="3" id="KW-1003">Cell membrane</keyword>
<dbReference type="Proteomes" id="UP000463388">
    <property type="component" value="Unassembled WGS sequence"/>
</dbReference>
<keyword evidence="10" id="KW-1185">Reference proteome</keyword>
<evidence type="ECO:0000313" key="10">
    <source>
        <dbReference type="Proteomes" id="UP000463388"/>
    </source>
</evidence>
<feature type="transmembrane region" description="Helical" evidence="8">
    <location>
        <begin position="295"/>
        <end position="319"/>
    </location>
</feature>
<feature type="transmembrane region" description="Helical" evidence="8">
    <location>
        <begin position="192"/>
        <end position="213"/>
    </location>
</feature>
<protein>
    <submittedName>
        <fullName evidence="9">Polysulfide reductase</fullName>
    </submittedName>
</protein>
<evidence type="ECO:0000256" key="8">
    <source>
        <dbReference type="SAM" id="Phobius"/>
    </source>
</evidence>
<reference evidence="9 10" key="1">
    <citation type="submission" date="2019-12" db="EMBL/GenBank/DDBJ databases">
        <title>Microbes associate with the intestines of laboratory mice.</title>
        <authorList>
            <person name="Navarre W."/>
            <person name="Wong E."/>
        </authorList>
    </citation>
    <scope>NUCLEOTIDE SEQUENCE [LARGE SCALE GENOMIC DNA]</scope>
    <source>
        <strain evidence="9 10">NM66_B29</strain>
    </source>
</reference>
<comment type="caution">
    <text evidence="9">The sequence shown here is derived from an EMBL/GenBank/DDBJ whole genome shotgun (WGS) entry which is preliminary data.</text>
</comment>
<keyword evidence="4 8" id="KW-0812">Transmembrane</keyword>
<feature type="transmembrane region" description="Helical" evidence="8">
    <location>
        <begin position="258"/>
        <end position="283"/>
    </location>
</feature>
<dbReference type="Gene3D" id="1.20.1630.10">
    <property type="entry name" value="Formate dehydrogenase/DMSO reductase domain"/>
    <property type="match status" value="1"/>
</dbReference>
<feature type="region of interest" description="Disordered" evidence="7">
    <location>
        <begin position="1"/>
        <end position="22"/>
    </location>
</feature>
<dbReference type="AlphaFoldDB" id="A0A6N8JRG9"/>
<evidence type="ECO:0000313" key="9">
    <source>
        <dbReference type="EMBL" id="MVX61346.1"/>
    </source>
</evidence>
<evidence type="ECO:0000256" key="1">
    <source>
        <dbReference type="ARBA" id="ARBA00004651"/>
    </source>
</evidence>
<comment type="similarity">
    <text evidence="2">Belongs to the NrfD family.</text>
</comment>
<dbReference type="PANTHER" id="PTHR34856">
    <property type="entry name" value="PROTEIN NRFD"/>
    <property type="match status" value="1"/>
</dbReference>
<evidence type="ECO:0000256" key="5">
    <source>
        <dbReference type="ARBA" id="ARBA00022989"/>
    </source>
</evidence>
<evidence type="ECO:0000256" key="3">
    <source>
        <dbReference type="ARBA" id="ARBA00022475"/>
    </source>
</evidence>
<gene>
    <name evidence="9" type="ORF">GKZ27_07750</name>
</gene>
<name>A0A6N8JRG9_9ACTN</name>
<dbReference type="GO" id="GO:0005886">
    <property type="term" value="C:plasma membrane"/>
    <property type="evidence" value="ECO:0007669"/>
    <property type="project" value="UniProtKB-SubCell"/>
</dbReference>
<evidence type="ECO:0000256" key="2">
    <source>
        <dbReference type="ARBA" id="ARBA00008929"/>
    </source>
</evidence>
<accession>A0A6N8JRG9</accession>
<feature type="transmembrane region" description="Helical" evidence="8">
    <location>
        <begin position="149"/>
        <end position="172"/>
    </location>
</feature>
<feature type="transmembrane region" description="Helical" evidence="8">
    <location>
        <begin position="75"/>
        <end position="92"/>
    </location>
</feature>
<comment type="subcellular location">
    <subcellularLocation>
        <location evidence="1">Cell membrane</location>
        <topology evidence="1">Multi-pass membrane protein</topology>
    </subcellularLocation>
</comment>
<evidence type="ECO:0000256" key="4">
    <source>
        <dbReference type="ARBA" id="ARBA00022692"/>
    </source>
</evidence>
<dbReference type="InterPro" id="IPR005614">
    <property type="entry name" value="NrfD-like"/>
</dbReference>
<keyword evidence="5 8" id="KW-1133">Transmembrane helix</keyword>
<dbReference type="Pfam" id="PF03916">
    <property type="entry name" value="NrfD"/>
    <property type="match status" value="1"/>
</dbReference>
<keyword evidence="6 8" id="KW-0472">Membrane</keyword>
<evidence type="ECO:0000256" key="6">
    <source>
        <dbReference type="ARBA" id="ARBA00023136"/>
    </source>
</evidence>
<evidence type="ECO:0000256" key="7">
    <source>
        <dbReference type="SAM" id="MobiDB-lite"/>
    </source>
</evidence>